<accession>A0A7W7VLH2</accession>
<feature type="transmembrane region" description="Helical" evidence="1">
    <location>
        <begin position="12"/>
        <end position="32"/>
    </location>
</feature>
<dbReference type="AlphaFoldDB" id="A0A7W7VLH2"/>
<gene>
    <name evidence="2" type="ORF">FHS44_001754</name>
</gene>
<sequence length="35" mass="4148">MSEDRFTRRTRWIWLVIMAGLIAVTALELLGFRPK</sequence>
<dbReference type="EMBL" id="JACHJP010000001">
    <property type="protein sequence ID" value="MBB4914682.1"/>
    <property type="molecule type" value="Genomic_DNA"/>
</dbReference>
<keyword evidence="1" id="KW-0472">Membrane</keyword>
<protein>
    <submittedName>
        <fullName evidence="2">Uncharacterized protein</fullName>
    </submittedName>
</protein>
<comment type="caution">
    <text evidence="2">The sequence shown here is derived from an EMBL/GenBank/DDBJ whole genome shotgun (WGS) entry which is preliminary data.</text>
</comment>
<evidence type="ECO:0000313" key="2">
    <source>
        <dbReference type="EMBL" id="MBB4914682.1"/>
    </source>
</evidence>
<keyword evidence="1" id="KW-0812">Transmembrane</keyword>
<evidence type="ECO:0000313" key="3">
    <source>
        <dbReference type="Proteomes" id="UP000552644"/>
    </source>
</evidence>
<name>A0A7W7VLH2_9ACTN</name>
<reference evidence="2 3" key="1">
    <citation type="submission" date="2020-08" db="EMBL/GenBank/DDBJ databases">
        <title>Genomic Encyclopedia of Type Strains, Phase III (KMG-III): the genomes of soil and plant-associated and newly described type strains.</title>
        <authorList>
            <person name="Whitman W."/>
        </authorList>
    </citation>
    <scope>NUCLEOTIDE SEQUENCE [LARGE SCALE GENOMIC DNA]</scope>
    <source>
        <strain evidence="2 3">CECT 8840</strain>
    </source>
</reference>
<evidence type="ECO:0000256" key="1">
    <source>
        <dbReference type="SAM" id="Phobius"/>
    </source>
</evidence>
<dbReference type="Proteomes" id="UP000552644">
    <property type="component" value="Unassembled WGS sequence"/>
</dbReference>
<proteinExistence type="predicted"/>
<keyword evidence="1" id="KW-1133">Transmembrane helix</keyword>
<keyword evidence="3" id="KW-1185">Reference proteome</keyword>
<organism evidence="2 3">
    <name type="scientific">Streptosporangium saharense</name>
    <dbReference type="NCBI Taxonomy" id="1706840"/>
    <lineage>
        <taxon>Bacteria</taxon>
        <taxon>Bacillati</taxon>
        <taxon>Actinomycetota</taxon>
        <taxon>Actinomycetes</taxon>
        <taxon>Streptosporangiales</taxon>
        <taxon>Streptosporangiaceae</taxon>
        <taxon>Streptosporangium</taxon>
    </lineage>
</organism>